<proteinExistence type="inferred from homology"/>
<evidence type="ECO:0000256" key="1">
    <source>
        <dbReference type="ARBA" id="ARBA00010638"/>
    </source>
</evidence>
<gene>
    <name evidence="6" type="ORF">L8V00_04975</name>
</gene>
<keyword evidence="5" id="KW-0479">Metal-binding</keyword>
<comment type="cofactor">
    <cofactor evidence="5">
        <name>Mg(2+)</name>
        <dbReference type="ChEBI" id="CHEBI:18420"/>
    </cofactor>
</comment>
<feature type="binding site" evidence="4">
    <location>
        <position position="55"/>
    </location>
    <ligand>
        <name>substrate</name>
    </ligand>
</feature>
<keyword evidence="3 4" id="KW-0067">ATP-binding</keyword>
<dbReference type="SUPFAM" id="SSF100950">
    <property type="entry name" value="NagB/RpiA/CoA transferase-like"/>
    <property type="match status" value="1"/>
</dbReference>
<comment type="caution">
    <text evidence="6">The sequence shown here is derived from an EMBL/GenBank/DDBJ whole genome shotgun (WGS) entry which is preliminary data.</text>
</comment>
<organism evidence="6 7">
    <name type="scientific">Corynebacterium evansiae</name>
    <dbReference type="NCBI Taxonomy" id="2913499"/>
    <lineage>
        <taxon>Bacteria</taxon>
        <taxon>Bacillati</taxon>
        <taxon>Actinomycetota</taxon>
        <taxon>Actinomycetes</taxon>
        <taxon>Mycobacteriales</taxon>
        <taxon>Corynebacteriaceae</taxon>
        <taxon>Corynebacterium</taxon>
    </lineage>
</organism>
<dbReference type="InterPro" id="IPR037171">
    <property type="entry name" value="NagB/RpiA_transferase-like"/>
</dbReference>
<evidence type="ECO:0000313" key="7">
    <source>
        <dbReference type="Proteomes" id="UP001146469"/>
    </source>
</evidence>
<comment type="catalytic activity">
    <reaction evidence="5">
        <text>(6S)-5-formyl-5,6,7,8-tetrahydrofolate + ATP = (6R)-5,10-methenyltetrahydrofolate + ADP + phosphate</text>
        <dbReference type="Rhea" id="RHEA:10488"/>
        <dbReference type="ChEBI" id="CHEBI:30616"/>
        <dbReference type="ChEBI" id="CHEBI:43474"/>
        <dbReference type="ChEBI" id="CHEBI:57455"/>
        <dbReference type="ChEBI" id="CHEBI:57457"/>
        <dbReference type="ChEBI" id="CHEBI:456216"/>
        <dbReference type="EC" id="6.3.3.2"/>
    </reaction>
</comment>
<keyword evidence="2 4" id="KW-0547">Nucleotide-binding</keyword>
<dbReference type="EC" id="6.3.3.2" evidence="5"/>
<dbReference type="NCBIfam" id="TIGR02727">
    <property type="entry name" value="MTHFS_bact"/>
    <property type="match status" value="1"/>
</dbReference>
<dbReference type="GO" id="GO:0030272">
    <property type="term" value="F:5-formyltetrahydrofolate cyclo-ligase activity"/>
    <property type="evidence" value="ECO:0007669"/>
    <property type="project" value="UniProtKB-EC"/>
</dbReference>
<dbReference type="EMBL" id="JAKMUT010000003">
    <property type="protein sequence ID" value="MCZ9289562.1"/>
    <property type="molecule type" value="Genomic_DNA"/>
</dbReference>
<evidence type="ECO:0000256" key="4">
    <source>
        <dbReference type="PIRSR" id="PIRSR006806-1"/>
    </source>
</evidence>
<evidence type="ECO:0000256" key="3">
    <source>
        <dbReference type="ARBA" id="ARBA00022840"/>
    </source>
</evidence>
<keyword evidence="7" id="KW-1185">Reference proteome</keyword>
<dbReference type="Gene3D" id="3.40.50.10420">
    <property type="entry name" value="NagB/RpiA/CoA transferase-like"/>
    <property type="match status" value="1"/>
</dbReference>
<accession>A0A9X3LKG5</accession>
<dbReference type="GO" id="GO:0005524">
    <property type="term" value="F:ATP binding"/>
    <property type="evidence" value="ECO:0007669"/>
    <property type="project" value="UniProtKB-KW"/>
</dbReference>
<dbReference type="GO" id="GO:0009396">
    <property type="term" value="P:folic acid-containing compound biosynthetic process"/>
    <property type="evidence" value="ECO:0007669"/>
    <property type="project" value="TreeGrafter"/>
</dbReference>
<evidence type="ECO:0000256" key="5">
    <source>
        <dbReference type="RuleBase" id="RU361279"/>
    </source>
</evidence>
<dbReference type="PANTHER" id="PTHR23407">
    <property type="entry name" value="ATPASE INHIBITOR/5-FORMYLTETRAHYDROFOLATE CYCLO-LIGASE"/>
    <property type="match status" value="1"/>
</dbReference>
<dbReference type="Pfam" id="PF01812">
    <property type="entry name" value="5-FTHF_cyc-lig"/>
    <property type="match status" value="1"/>
</dbReference>
<evidence type="ECO:0000313" key="6">
    <source>
        <dbReference type="EMBL" id="MCZ9289562.1"/>
    </source>
</evidence>
<protein>
    <recommendedName>
        <fullName evidence="5">5-formyltetrahydrofolate cyclo-ligase</fullName>
        <ecNumber evidence="5">6.3.3.2</ecNumber>
    </recommendedName>
</protein>
<reference evidence="6" key="1">
    <citation type="submission" date="2022-02" db="EMBL/GenBank/DDBJ databases">
        <title>Corynebacterium sp. from urogenital microbiome.</title>
        <authorList>
            <person name="Cappelli E.A."/>
            <person name="Ribeiro T.G."/>
            <person name="Peixe L."/>
        </authorList>
    </citation>
    <scope>NUCLEOTIDE SEQUENCE</scope>
    <source>
        <strain evidence="6">C8Ua_174</strain>
    </source>
</reference>
<dbReference type="GO" id="GO:0046872">
    <property type="term" value="F:metal ion binding"/>
    <property type="evidence" value="ECO:0007669"/>
    <property type="project" value="UniProtKB-KW"/>
</dbReference>
<dbReference type="AlphaFoldDB" id="A0A9X3LKG5"/>
<sequence>MSTPSELKKRARARVRAARADRLDERPFRDRSIQTHLLDALADLPCTPSTICGYVPLPGEPGGADLPDVLARTGARVLLPRVVRGDAPSLEWIEYQPDNPNLVEGTWGILEPVGEPVSDSESNAIHTFPTCVDVIVTPALSIDYHGTRLGQGGGFYDRTLANRPSHVKVWAVVDHEEFTRDVPCQDHDLVVDAVIHDLGYFPIF</sequence>
<dbReference type="RefSeq" id="WP_269944372.1">
    <property type="nucleotide sequence ID" value="NZ_JAKMUT010000003.1"/>
</dbReference>
<evidence type="ECO:0000256" key="2">
    <source>
        <dbReference type="ARBA" id="ARBA00022741"/>
    </source>
</evidence>
<feature type="binding site" evidence="4">
    <location>
        <position position="60"/>
    </location>
    <ligand>
        <name>substrate</name>
    </ligand>
</feature>
<keyword evidence="5" id="KW-0460">Magnesium</keyword>
<name>A0A9X3LKG5_9CORY</name>
<dbReference type="GO" id="GO:0035999">
    <property type="term" value="P:tetrahydrofolate interconversion"/>
    <property type="evidence" value="ECO:0007669"/>
    <property type="project" value="TreeGrafter"/>
</dbReference>
<dbReference type="Proteomes" id="UP001146469">
    <property type="component" value="Unassembled WGS sequence"/>
</dbReference>
<dbReference type="PIRSF" id="PIRSF006806">
    <property type="entry name" value="FTHF_cligase"/>
    <property type="match status" value="1"/>
</dbReference>
<dbReference type="InterPro" id="IPR024185">
    <property type="entry name" value="FTHF_cligase-like_sf"/>
</dbReference>
<comment type="similarity">
    <text evidence="1 5">Belongs to the 5-formyltetrahydrofolate cyclo-ligase family.</text>
</comment>
<dbReference type="PANTHER" id="PTHR23407:SF1">
    <property type="entry name" value="5-FORMYLTETRAHYDROFOLATE CYCLO-LIGASE"/>
    <property type="match status" value="1"/>
</dbReference>
<keyword evidence="6" id="KW-0436">Ligase</keyword>
<feature type="binding site" evidence="4">
    <location>
        <begin position="148"/>
        <end position="156"/>
    </location>
    <ligand>
        <name>ATP</name>
        <dbReference type="ChEBI" id="CHEBI:30616"/>
    </ligand>
</feature>
<dbReference type="InterPro" id="IPR002698">
    <property type="entry name" value="FTHF_cligase"/>
</dbReference>